<dbReference type="EMBL" id="JANPWB010000011">
    <property type="protein sequence ID" value="KAJ1129130.1"/>
    <property type="molecule type" value="Genomic_DNA"/>
</dbReference>
<accession>A0AAV7PQ54</accession>
<gene>
    <name evidence="1" type="ORF">NDU88_007501</name>
</gene>
<evidence type="ECO:0000313" key="2">
    <source>
        <dbReference type="Proteomes" id="UP001066276"/>
    </source>
</evidence>
<protein>
    <submittedName>
        <fullName evidence="1">Uncharacterized protein</fullName>
    </submittedName>
</protein>
<dbReference type="Proteomes" id="UP001066276">
    <property type="component" value="Chromosome 7"/>
</dbReference>
<reference evidence="1" key="1">
    <citation type="journal article" date="2022" name="bioRxiv">
        <title>Sequencing and chromosome-scale assembly of the giantPleurodeles waltlgenome.</title>
        <authorList>
            <person name="Brown T."/>
            <person name="Elewa A."/>
            <person name="Iarovenko S."/>
            <person name="Subramanian E."/>
            <person name="Araus A.J."/>
            <person name="Petzold A."/>
            <person name="Susuki M."/>
            <person name="Suzuki K.-i.T."/>
            <person name="Hayashi T."/>
            <person name="Toyoda A."/>
            <person name="Oliveira C."/>
            <person name="Osipova E."/>
            <person name="Leigh N.D."/>
            <person name="Simon A."/>
            <person name="Yun M.H."/>
        </authorList>
    </citation>
    <scope>NUCLEOTIDE SEQUENCE</scope>
    <source>
        <strain evidence="1">20211129_DDA</strain>
        <tissue evidence="1">Liver</tissue>
    </source>
</reference>
<organism evidence="1 2">
    <name type="scientific">Pleurodeles waltl</name>
    <name type="common">Iberian ribbed newt</name>
    <dbReference type="NCBI Taxonomy" id="8319"/>
    <lineage>
        <taxon>Eukaryota</taxon>
        <taxon>Metazoa</taxon>
        <taxon>Chordata</taxon>
        <taxon>Craniata</taxon>
        <taxon>Vertebrata</taxon>
        <taxon>Euteleostomi</taxon>
        <taxon>Amphibia</taxon>
        <taxon>Batrachia</taxon>
        <taxon>Caudata</taxon>
        <taxon>Salamandroidea</taxon>
        <taxon>Salamandridae</taxon>
        <taxon>Pleurodelinae</taxon>
        <taxon>Pleurodeles</taxon>
    </lineage>
</organism>
<name>A0AAV7PQ54_PLEWA</name>
<comment type="caution">
    <text evidence="1">The sequence shown here is derived from an EMBL/GenBank/DDBJ whole genome shotgun (WGS) entry which is preliminary data.</text>
</comment>
<evidence type="ECO:0000313" key="1">
    <source>
        <dbReference type="EMBL" id="KAJ1129130.1"/>
    </source>
</evidence>
<sequence>MILDTHAILVKDLATILVPGVELFSISHLVCTSPLKVEHAFVAVLHDHLLYTLEHGIR</sequence>
<dbReference type="AlphaFoldDB" id="A0AAV7PQ54"/>
<keyword evidence="2" id="KW-1185">Reference proteome</keyword>
<proteinExistence type="predicted"/>